<dbReference type="STRING" id="2018661.A0A2A2J857"/>
<feature type="compositionally biased region" description="Acidic residues" evidence="8">
    <location>
        <begin position="66"/>
        <end position="80"/>
    </location>
</feature>
<keyword evidence="2 9" id="KW-1133">Transmembrane helix</keyword>
<dbReference type="GO" id="GO:0032469">
    <property type="term" value="P:endoplasmic reticulum calcium ion homeostasis"/>
    <property type="evidence" value="ECO:0007669"/>
    <property type="project" value="InterPro"/>
</dbReference>
<keyword evidence="3 9" id="KW-0472">Membrane</keyword>
<dbReference type="PANTHER" id="PTHR12883:SF0">
    <property type="entry name" value="PAT COMPLEX SUBUNIT CCDC47"/>
    <property type="match status" value="1"/>
</dbReference>
<dbReference type="AlphaFoldDB" id="A0A2A2J857"/>
<dbReference type="GO" id="GO:0030867">
    <property type="term" value="C:rough endoplasmic reticulum membrane"/>
    <property type="evidence" value="ECO:0007669"/>
    <property type="project" value="UniProtKB-SubCell"/>
</dbReference>
<evidence type="ECO:0000256" key="4">
    <source>
        <dbReference type="ARBA" id="ARBA00034697"/>
    </source>
</evidence>
<comment type="similarity">
    <text evidence="5">Belongs to the CCDC47 family.</text>
</comment>
<comment type="caution">
    <text evidence="11">The sequence shown here is derived from an EMBL/GenBank/DDBJ whole genome shotgun (WGS) entry which is preliminary data.</text>
</comment>
<evidence type="ECO:0000256" key="3">
    <source>
        <dbReference type="ARBA" id="ARBA00023136"/>
    </source>
</evidence>
<gene>
    <name evidence="11" type="ORF">WR25_05101</name>
</gene>
<dbReference type="GO" id="GO:0005509">
    <property type="term" value="F:calcium ion binding"/>
    <property type="evidence" value="ECO:0007669"/>
    <property type="project" value="InterPro"/>
</dbReference>
<sequence length="432" mass="49686">MGLIKFGFLVLLVVGPILVRGGNVEDNEFAEFEDEEEIIVEQPREPQKKQEVKVEEKPPAKKVDDSDFEDYGVETEEEFEVGGQGKKEEEGQGAPQPLKFADVPAHFRSNWASYQVEAIILVIIVLYLVNYMIGRNVNQTIATNWFENNREILETQFALVGDDGLSEEAKGGHMQRDTDCSFTIWCSGRSAVNHMQVQIRTVKRQDFASRVMALFSPANDRVIFKVELDDGEIDPFVLLFGQKKSTIKQAKEMLDLSTFTQEKKNIVTFNLPNSFALFADQSETIYAMLEPGVANILRKHEKAVEFFHISDQFSGPKPPEGETYTRLPQTNSVIIFSVNISVCDTAESQNELLQLLFYVLEKARKLRLSKEAKAKADRKRKDYEEAFLRTTHQMRQEAAQARREEKTRERKQRLLEEEDPEKQRRLEAFFIR</sequence>
<protein>
    <recommendedName>
        <fullName evidence="6">PAT complex subunit CCDC47</fullName>
    </recommendedName>
    <alternativeName>
        <fullName evidence="7">Coiled-coil domain-containing protein 47</fullName>
    </alternativeName>
</protein>
<evidence type="ECO:0000256" key="10">
    <source>
        <dbReference type="SAM" id="SignalP"/>
    </source>
</evidence>
<evidence type="ECO:0000256" key="5">
    <source>
        <dbReference type="ARBA" id="ARBA00034746"/>
    </source>
</evidence>
<keyword evidence="1 9" id="KW-0812">Transmembrane</keyword>
<accession>A0A2A2J857</accession>
<feature type="chain" id="PRO_5013059144" description="PAT complex subunit CCDC47" evidence="10">
    <location>
        <begin position="22"/>
        <end position="432"/>
    </location>
</feature>
<feature type="compositionally biased region" description="Basic and acidic residues" evidence="8">
    <location>
        <begin position="400"/>
        <end position="432"/>
    </location>
</feature>
<reference evidence="11 12" key="1">
    <citation type="journal article" date="2017" name="Curr. Biol.">
        <title>Genome architecture and evolution of a unichromosomal asexual nematode.</title>
        <authorList>
            <person name="Fradin H."/>
            <person name="Zegar C."/>
            <person name="Gutwein M."/>
            <person name="Lucas J."/>
            <person name="Kovtun M."/>
            <person name="Corcoran D."/>
            <person name="Baugh L.R."/>
            <person name="Kiontke K."/>
            <person name="Gunsalus K."/>
            <person name="Fitch D.H."/>
            <person name="Piano F."/>
        </authorList>
    </citation>
    <scope>NUCLEOTIDE SEQUENCE [LARGE SCALE GENOMIC DNA]</scope>
    <source>
        <strain evidence="11">PF1309</strain>
    </source>
</reference>
<dbReference type="EMBL" id="LIAE01010624">
    <property type="protein sequence ID" value="PAV57794.1"/>
    <property type="molecule type" value="Genomic_DNA"/>
</dbReference>
<evidence type="ECO:0000256" key="9">
    <source>
        <dbReference type="SAM" id="Phobius"/>
    </source>
</evidence>
<keyword evidence="10" id="KW-0732">Signal</keyword>
<feature type="signal peptide" evidence="10">
    <location>
        <begin position="1"/>
        <end position="21"/>
    </location>
</feature>
<dbReference type="OrthoDB" id="10039147at2759"/>
<dbReference type="Proteomes" id="UP000218231">
    <property type="component" value="Unassembled WGS sequence"/>
</dbReference>
<evidence type="ECO:0000256" key="6">
    <source>
        <dbReference type="ARBA" id="ARBA00034875"/>
    </source>
</evidence>
<proteinExistence type="inferred from homology"/>
<feature type="region of interest" description="Disordered" evidence="8">
    <location>
        <begin position="40"/>
        <end position="97"/>
    </location>
</feature>
<evidence type="ECO:0000256" key="7">
    <source>
        <dbReference type="ARBA" id="ARBA00034902"/>
    </source>
</evidence>
<feature type="compositionally biased region" description="Basic and acidic residues" evidence="8">
    <location>
        <begin position="42"/>
        <end position="65"/>
    </location>
</feature>
<dbReference type="PANTHER" id="PTHR12883">
    <property type="entry name" value="ADIPOCYTE-SPECIFIC PROTEIN 4-RELATED"/>
    <property type="match status" value="1"/>
</dbReference>
<evidence type="ECO:0000256" key="8">
    <source>
        <dbReference type="SAM" id="MobiDB-lite"/>
    </source>
</evidence>
<keyword evidence="12" id="KW-1185">Reference proteome</keyword>
<evidence type="ECO:0000313" key="12">
    <source>
        <dbReference type="Proteomes" id="UP000218231"/>
    </source>
</evidence>
<name>A0A2A2J857_9BILA</name>
<evidence type="ECO:0000256" key="2">
    <source>
        <dbReference type="ARBA" id="ARBA00022989"/>
    </source>
</evidence>
<evidence type="ECO:0000256" key="1">
    <source>
        <dbReference type="ARBA" id="ARBA00022692"/>
    </source>
</evidence>
<organism evidence="11 12">
    <name type="scientific">Diploscapter pachys</name>
    <dbReference type="NCBI Taxonomy" id="2018661"/>
    <lineage>
        <taxon>Eukaryota</taxon>
        <taxon>Metazoa</taxon>
        <taxon>Ecdysozoa</taxon>
        <taxon>Nematoda</taxon>
        <taxon>Chromadorea</taxon>
        <taxon>Rhabditida</taxon>
        <taxon>Rhabditina</taxon>
        <taxon>Rhabditomorpha</taxon>
        <taxon>Rhabditoidea</taxon>
        <taxon>Rhabditidae</taxon>
        <taxon>Diploscapter</taxon>
    </lineage>
</organism>
<feature type="region of interest" description="Disordered" evidence="8">
    <location>
        <begin position="387"/>
        <end position="432"/>
    </location>
</feature>
<evidence type="ECO:0000313" key="11">
    <source>
        <dbReference type="EMBL" id="PAV57794.1"/>
    </source>
</evidence>
<comment type="subcellular location">
    <subcellularLocation>
        <location evidence="4">Rough endoplasmic reticulum membrane</location>
        <topology evidence="4">Single-pass type I membrane protein</topology>
    </subcellularLocation>
</comment>
<dbReference type="Pfam" id="PF07946">
    <property type="entry name" value="CCDC47"/>
    <property type="match status" value="1"/>
</dbReference>
<dbReference type="InterPro" id="IPR012879">
    <property type="entry name" value="CCDC47"/>
</dbReference>
<feature type="transmembrane region" description="Helical" evidence="9">
    <location>
        <begin position="111"/>
        <end position="129"/>
    </location>
</feature>